<dbReference type="HOGENOM" id="CLU_586576_0_0_1"/>
<organism evidence="1 2">
    <name type="scientific">Pestalotiopsis fici (strain W106-1 / CGMCC3.15140)</name>
    <dbReference type="NCBI Taxonomy" id="1229662"/>
    <lineage>
        <taxon>Eukaryota</taxon>
        <taxon>Fungi</taxon>
        <taxon>Dikarya</taxon>
        <taxon>Ascomycota</taxon>
        <taxon>Pezizomycotina</taxon>
        <taxon>Sordariomycetes</taxon>
        <taxon>Xylariomycetidae</taxon>
        <taxon>Amphisphaeriales</taxon>
        <taxon>Sporocadaceae</taxon>
        <taxon>Pestalotiopsis</taxon>
    </lineage>
</organism>
<proteinExistence type="predicted"/>
<keyword evidence="2" id="KW-1185">Reference proteome</keyword>
<evidence type="ECO:0000313" key="2">
    <source>
        <dbReference type="Proteomes" id="UP000030651"/>
    </source>
</evidence>
<dbReference type="KEGG" id="pfy:PFICI_13165"/>
<dbReference type="Proteomes" id="UP000030651">
    <property type="component" value="Unassembled WGS sequence"/>
</dbReference>
<dbReference type="RefSeq" id="XP_007839937.1">
    <property type="nucleotide sequence ID" value="XM_007841746.1"/>
</dbReference>
<accession>W3WPE0</accession>
<dbReference type="OMA" id="CAYLETM"/>
<dbReference type="InParanoid" id="W3WPE0"/>
<gene>
    <name evidence="1" type="ORF">PFICI_13165</name>
</gene>
<dbReference type="AlphaFoldDB" id="W3WPE0"/>
<sequence>MESKTLSPGRMVQNKTSSYTLESLHPDVLVLLLSAVTSLDDLSACIHASPVLYRVFLLYKTSILVRVSYGTLGPAIRDLLILVRTEAQPISSLESKVRNHMIEETVISWKKELSMGENHFPTGITEAEAVHLARVNRTVQYFVELYASIRLAYFERELGLSAGGWSLGIRERYYLSQAFIRCQVLRNLYGPPGRPLFDERLLITRVWTLFESWEMEQISQADSFSYGLCRALVYCEKTEEGVPPTPEYWQAARRALREVAPGGGAVQEYATPRSRYYKDYYPNMHSLRRRIHESTASDPALMDRILQWRDVANGKLTRTPYKFLHYSQQLQAGTSTRPLDFPSVPRNLTTPVSADPPWGWVDAMAGRGADRWGRDLLPQPPNGTKADVWQATERIFEEWRWAGFVFWEKDRAETLKTKGLLGEKIATGWLIAPWE</sequence>
<dbReference type="EMBL" id="KI912119">
    <property type="protein sequence ID" value="ETS74681.1"/>
    <property type="molecule type" value="Genomic_DNA"/>
</dbReference>
<reference evidence="2" key="1">
    <citation type="journal article" date="2015" name="BMC Genomics">
        <title>Genomic and transcriptomic analysis of the endophytic fungus Pestalotiopsis fici reveals its lifestyle and high potential for synthesis of natural products.</title>
        <authorList>
            <person name="Wang X."/>
            <person name="Zhang X."/>
            <person name="Liu L."/>
            <person name="Xiang M."/>
            <person name="Wang W."/>
            <person name="Sun X."/>
            <person name="Che Y."/>
            <person name="Guo L."/>
            <person name="Liu G."/>
            <person name="Guo L."/>
            <person name="Wang C."/>
            <person name="Yin W.B."/>
            <person name="Stadler M."/>
            <person name="Zhang X."/>
            <person name="Liu X."/>
        </authorList>
    </citation>
    <scope>NUCLEOTIDE SEQUENCE [LARGE SCALE GENOMIC DNA]</scope>
    <source>
        <strain evidence="2">W106-1 / CGMCC3.15140</strain>
    </source>
</reference>
<protein>
    <submittedName>
        <fullName evidence="1">Uncharacterized protein</fullName>
    </submittedName>
</protein>
<evidence type="ECO:0000313" key="1">
    <source>
        <dbReference type="EMBL" id="ETS74681.1"/>
    </source>
</evidence>
<dbReference type="OrthoDB" id="5304511at2759"/>
<name>W3WPE0_PESFW</name>
<dbReference type="eggNOG" id="ENOG502RKYG">
    <property type="taxonomic scope" value="Eukaryota"/>
</dbReference>
<dbReference type="GeneID" id="19278178"/>